<evidence type="ECO:0000256" key="1">
    <source>
        <dbReference type="SAM" id="MobiDB-lite"/>
    </source>
</evidence>
<proteinExistence type="predicted"/>
<dbReference type="AlphaFoldDB" id="A0A1G4YIL5"/>
<accession>A0A1G4YIL5</accession>
<reference evidence="3" key="1">
    <citation type="submission" date="2016-10" db="EMBL/GenBank/DDBJ databases">
        <authorList>
            <person name="Varghese N."/>
            <person name="Submissions S."/>
        </authorList>
    </citation>
    <scope>NUCLEOTIDE SEQUENCE [LARGE SCALE GENOMIC DNA]</scope>
    <source>
        <strain evidence="3">DSM 45722</strain>
    </source>
</reference>
<evidence type="ECO:0000313" key="2">
    <source>
        <dbReference type="EMBL" id="SCX53347.1"/>
    </source>
</evidence>
<dbReference type="PROSITE" id="PS51318">
    <property type="entry name" value="TAT"/>
    <property type="match status" value="1"/>
</dbReference>
<organism evidence="2 3">
    <name type="scientific">Klenkia marina</name>
    <dbReference type="NCBI Taxonomy" id="1960309"/>
    <lineage>
        <taxon>Bacteria</taxon>
        <taxon>Bacillati</taxon>
        <taxon>Actinomycetota</taxon>
        <taxon>Actinomycetes</taxon>
        <taxon>Geodermatophilales</taxon>
        <taxon>Geodermatophilaceae</taxon>
        <taxon>Klenkia</taxon>
    </lineage>
</organism>
<feature type="region of interest" description="Disordered" evidence="1">
    <location>
        <begin position="109"/>
        <end position="129"/>
    </location>
</feature>
<sequence length="174" mass="16923">MSRRPARRPAVRPTVVVSRRTLLVAAGVVPLVGVVGGCTAEAPGADAVTPDQVDLLADQVAAQAALVEAGAVAFAASPELAASAAVLAQQWQEQLDRLRAAAPSVGSSAVPTAASSGAAPTDGAAGTDPRAGLRAQVAATADSHSSACLGFTGARAALLGSIAAGLRGQDGQLA</sequence>
<evidence type="ECO:0000313" key="3">
    <source>
        <dbReference type="Proteomes" id="UP000198981"/>
    </source>
</evidence>
<name>A0A1G4YIL5_9ACTN</name>
<dbReference type="EMBL" id="FMUH01000004">
    <property type="protein sequence ID" value="SCX53347.1"/>
    <property type="molecule type" value="Genomic_DNA"/>
</dbReference>
<dbReference type="InterPro" id="IPR006311">
    <property type="entry name" value="TAT_signal"/>
</dbReference>
<dbReference type="STRING" id="1960309.SAMN03159343_2961"/>
<dbReference type="OrthoDB" id="5198808at2"/>
<protein>
    <recommendedName>
        <fullName evidence="4">DUF4439 domain-containing protein</fullName>
    </recommendedName>
</protein>
<gene>
    <name evidence="2" type="ORF">SAMN03159343_2961</name>
</gene>
<evidence type="ECO:0008006" key="4">
    <source>
        <dbReference type="Google" id="ProtNLM"/>
    </source>
</evidence>
<dbReference type="RefSeq" id="WP_092805543.1">
    <property type="nucleotide sequence ID" value="NZ_FMUH01000004.1"/>
</dbReference>
<keyword evidence="3" id="KW-1185">Reference proteome</keyword>
<dbReference type="Proteomes" id="UP000198981">
    <property type="component" value="Unassembled WGS sequence"/>
</dbReference>